<feature type="domain" description="Reverse transcriptase" evidence="1">
    <location>
        <begin position="15"/>
        <end position="160"/>
    </location>
</feature>
<name>A0A183TLF7_SCHSO</name>
<dbReference type="WBParaSite" id="SSLN_0001796201-mRNA-1">
    <property type="protein sequence ID" value="SSLN_0001796201-mRNA-1"/>
    <property type="gene ID" value="SSLN_0001796201"/>
</dbReference>
<dbReference type="PANTHER" id="PTHR47027">
    <property type="entry name" value="REVERSE TRANSCRIPTASE DOMAIN-CONTAINING PROTEIN"/>
    <property type="match status" value="1"/>
</dbReference>
<gene>
    <name evidence="2" type="ORF">SSLN_LOCUS17305</name>
</gene>
<reference evidence="2 3" key="2">
    <citation type="submission" date="2018-11" db="EMBL/GenBank/DDBJ databases">
        <authorList>
            <consortium name="Pathogen Informatics"/>
        </authorList>
    </citation>
    <scope>NUCLEOTIDE SEQUENCE [LARGE SCALE GENOMIC DNA]</scope>
    <source>
        <strain evidence="2 3">NST_G2</strain>
    </source>
</reference>
<dbReference type="InterPro" id="IPR000477">
    <property type="entry name" value="RT_dom"/>
</dbReference>
<keyword evidence="3" id="KW-1185">Reference proteome</keyword>
<evidence type="ECO:0000313" key="4">
    <source>
        <dbReference type="WBParaSite" id="SSLN_0001796201-mRNA-1"/>
    </source>
</evidence>
<proteinExistence type="predicted"/>
<dbReference type="OrthoDB" id="6158878at2759"/>
<dbReference type="PANTHER" id="PTHR47027:SF26">
    <property type="entry name" value="REVERSE TRANSCRIPTASE DOMAIN-CONTAINING PROTEIN"/>
    <property type="match status" value="1"/>
</dbReference>
<dbReference type="AlphaFoldDB" id="A0A183TLF7"/>
<evidence type="ECO:0000313" key="3">
    <source>
        <dbReference type="Proteomes" id="UP000275846"/>
    </source>
</evidence>
<organism evidence="4">
    <name type="scientific">Schistocephalus solidus</name>
    <name type="common">Tapeworm</name>
    <dbReference type="NCBI Taxonomy" id="70667"/>
    <lineage>
        <taxon>Eukaryota</taxon>
        <taxon>Metazoa</taxon>
        <taxon>Spiralia</taxon>
        <taxon>Lophotrochozoa</taxon>
        <taxon>Platyhelminthes</taxon>
        <taxon>Cestoda</taxon>
        <taxon>Eucestoda</taxon>
        <taxon>Diphyllobothriidea</taxon>
        <taxon>Diphyllobothriidae</taxon>
        <taxon>Schistocephalus</taxon>
    </lineage>
</organism>
<dbReference type="Pfam" id="PF00078">
    <property type="entry name" value="RVT_1"/>
    <property type="match status" value="1"/>
</dbReference>
<evidence type="ECO:0000259" key="1">
    <source>
        <dbReference type="Pfam" id="PF00078"/>
    </source>
</evidence>
<dbReference type="STRING" id="70667.A0A183TLF7"/>
<dbReference type="Proteomes" id="UP000275846">
    <property type="component" value="Unassembled WGS sequence"/>
</dbReference>
<evidence type="ECO:0000313" key="2">
    <source>
        <dbReference type="EMBL" id="VDM03691.1"/>
    </source>
</evidence>
<accession>A0A183TLF7</accession>
<dbReference type="EMBL" id="UYSU01042304">
    <property type="protein sequence ID" value="VDM03691.1"/>
    <property type="molecule type" value="Genomic_DNA"/>
</dbReference>
<reference evidence="4" key="1">
    <citation type="submission" date="2016-06" db="UniProtKB">
        <authorList>
            <consortium name="WormBaseParasite"/>
        </authorList>
    </citation>
    <scope>IDENTIFICATION</scope>
</reference>
<protein>
    <submittedName>
        <fullName evidence="4">Reverse transcriptase domain-containing protein</fullName>
    </submittedName>
</protein>
<sequence length="235" mass="26544">MRPSSISTSGNQQLCDNYKGISLLTIAGKIFAHILLNLLNGHLEQGLLPESQCGFRRHRGTTDRIFAARQLQEQCQEMRTQLYTAFVDLTKAFDTINRDGRWNDMQKFGCSVRFTDMVRQLLDGMTVRVTDNGTVSEAFPVTNRVKQGCVLVHTLLSRRFPAMLMDAYCDELPGIRIAYRTDGHLLNSRRMQASTRVSTATVHDSLFADDCSLNTVTEENMQWSMDLFAAGCTNF</sequence>